<dbReference type="Proteomes" id="UP000189661">
    <property type="component" value="Chromosome"/>
</dbReference>
<dbReference type="HAMAP" id="MF_00375">
    <property type="entry name" value="HemL_aminotrans_3"/>
    <property type="match status" value="1"/>
</dbReference>
<dbReference type="Gene3D" id="3.40.640.10">
    <property type="entry name" value="Type I PLP-dependent aspartate aminotransferase-like (Major domain)"/>
    <property type="match status" value="1"/>
</dbReference>
<evidence type="ECO:0000256" key="2">
    <source>
        <dbReference type="ARBA" id="ARBA00001933"/>
    </source>
</evidence>
<comment type="pathway">
    <text evidence="3">Porphyrin-containing compound metabolism; protoporphyrin-IX biosynthesis; 5-aminolevulinate from L-glutamyl-tRNA(Glu): step 2/2.</text>
</comment>
<keyword evidence="10" id="KW-1185">Reference proteome</keyword>
<dbReference type="CDD" id="cd00610">
    <property type="entry name" value="OAT_like"/>
    <property type="match status" value="1"/>
</dbReference>
<dbReference type="InterPro" id="IPR015422">
    <property type="entry name" value="PyrdxlP-dep_Trfase_small"/>
</dbReference>
<dbReference type="InterPro" id="IPR049704">
    <property type="entry name" value="Aminotrans_3_PPA_site"/>
</dbReference>
<dbReference type="InterPro" id="IPR015424">
    <property type="entry name" value="PyrdxlP-dep_Trfase"/>
</dbReference>
<evidence type="ECO:0000256" key="6">
    <source>
        <dbReference type="ARBA" id="ARBA00023235"/>
    </source>
</evidence>
<comment type="similarity">
    <text evidence="4 8">Belongs to the class-III pyridoxal-phosphate-dependent aminotransferase family. HemL subfamily.</text>
</comment>
<dbReference type="EMBL" id="CP019401">
    <property type="protein sequence ID" value="AQU79042.1"/>
    <property type="molecule type" value="Genomic_DNA"/>
</dbReference>
<name>A0ABM6IR21_9BACL</name>
<dbReference type="SUPFAM" id="SSF53383">
    <property type="entry name" value="PLP-dependent transferases"/>
    <property type="match status" value="1"/>
</dbReference>
<evidence type="ECO:0000256" key="3">
    <source>
        <dbReference type="ARBA" id="ARBA00004819"/>
    </source>
</evidence>
<sequence>MTYEKSLAAFTEAKTLMPGGVNSPVRAFKSVNMDPIFMKSGSGATITDIDGNSYIDYVLSYGPLILGHAEPAVVNAIQETAALGTSFGAPTELENTMAKLVMERVPSIEMIRMVSSGTEATMSALRVARGYTGRDKILKFEGCYHGHGDSLLIKAGSGVATLGLPDSPGVPESVAKNTITVPFNDLESVRMAFQEYGSELAAVIVEPVAGNMGVVPPNEGFLMELRNLTHENGTLLIFDEVMTGFRVGYHCAQGHYGVTPDMTCLGKVIGGGLPVGAFGGKREIMQQVAPSGSIYQAGTLSGNPLAMRAGFETLSRLTEESYNTFIERGDQLEKGFREAATKYNIPHTVNRAGSMIGFFFTNENVVDFATAKTSDTDLFADYYRLMAAEGIYLPPSQFEGMFLSTAHTEEHIAKTVEAFHAVFAKLAR</sequence>
<dbReference type="NCBIfam" id="TIGR00713">
    <property type="entry name" value="hemL"/>
    <property type="match status" value="1"/>
</dbReference>
<dbReference type="PANTHER" id="PTHR43713">
    <property type="entry name" value="GLUTAMATE-1-SEMIALDEHYDE 2,1-AMINOMUTASE"/>
    <property type="match status" value="1"/>
</dbReference>
<reference evidence="9 10" key="1">
    <citation type="submission" date="2017-01" db="EMBL/GenBank/DDBJ databases">
        <title>Planococcus faecalis genome complete sequence.</title>
        <authorList>
            <person name="Lee P.C."/>
        </authorList>
    </citation>
    <scope>NUCLEOTIDE SEQUENCE [LARGE SCALE GENOMIC DNA]</scope>
    <source>
        <strain evidence="9 10">AJ003</strain>
    </source>
</reference>
<dbReference type="PROSITE" id="PS00600">
    <property type="entry name" value="AA_TRANSFER_CLASS_3"/>
    <property type="match status" value="1"/>
</dbReference>
<dbReference type="InterPro" id="IPR004639">
    <property type="entry name" value="4pyrrol_synth_GluAld_NH2Trfase"/>
</dbReference>
<dbReference type="RefSeq" id="WP_078080313.1">
    <property type="nucleotide sequence ID" value="NZ_CP019401.1"/>
</dbReference>
<evidence type="ECO:0000256" key="8">
    <source>
        <dbReference type="HAMAP-Rule" id="MF_00375"/>
    </source>
</evidence>
<dbReference type="Gene3D" id="3.90.1150.10">
    <property type="entry name" value="Aspartate Aminotransferase, domain 1"/>
    <property type="match status" value="1"/>
</dbReference>
<evidence type="ECO:0000256" key="1">
    <source>
        <dbReference type="ARBA" id="ARBA00001579"/>
    </source>
</evidence>
<protein>
    <recommendedName>
        <fullName evidence="8">Glutamate-1-semialdehyde 2,1-aminomutase</fullName>
        <shortName evidence="8">GSA</shortName>
        <ecNumber evidence="8">5.4.3.8</ecNumber>
    </recommendedName>
    <alternativeName>
        <fullName evidence="8">Glutamate-1-semialdehyde aminotransferase</fullName>
        <shortName evidence="8">GSA-AT</shortName>
    </alternativeName>
</protein>
<comment type="subcellular location">
    <subcellularLocation>
        <location evidence="8">Cytoplasm</location>
    </subcellularLocation>
</comment>
<dbReference type="EC" id="5.4.3.8" evidence="8"/>
<evidence type="ECO:0000313" key="10">
    <source>
        <dbReference type="Proteomes" id="UP000189661"/>
    </source>
</evidence>
<gene>
    <name evidence="8" type="primary">hemL</name>
    <name evidence="9" type="ORF">AJGP001_07110</name>
</gene>
<feature type="modified residue" description="N6-(pyridoxal phosphate)lysine" evidence="8">
    <location>
        <position position="267"/>
    </location>
</feature>
<evidence type="ECO:0000256" key="4">
    <source>
        <dbReference type="ARBA" id="ARBA00008981"/>
    </source>
</evidence>
<proteinExistence type="inferred from homology"/>
<organism evidence="9 10">
    <name type="scientific">Planococcus faecalis</name>
    <dbReference type="NCBI Taxonomy" id="1598147"/>
    <lineage>
        <taxon>Bacteria</taxon>
        <taxon>Bacillati</taxon>
        <taxon>Bacillota</taxon>
        <taxon>Bacilli</taxon>
        <taxon>Bacillales</taxon>
        <taxon>Caryophanaceae</taxon>
        <taxon>Planococcus</taxon>
    </lineage>
</organism>
<dbReference type="InterPro" id="IPR005814">
    <property type="entry name" value="Aminotrans_3"/>
</dbReference>
<dbReference type="InterPro" id="IPR015421">
    <property type="entry name" value="PyrdxlP-dep_Trfase_major"/>
</dbReference>
<keyword evidence="6 8" id="KW-0413">Isomerase</keyword>
<evidence type="ECO:0000256" key="5">
    <source>
        <dbReference type="ARBA" id="ARBA00022898"/>
    </source>
</evidence>
<dbReference type="PANTHER" id="PTHR43713:SF3">
    <property type="entry name" value="GLUTAMATE-1-SEMIALDEHYDE 2,1-AMINOMUTASE 1, CHLOROPLASTIC-RELATED"/>
    <property type="match status" value="1"/>
</dbReference>
<evidence type="ECO:0000313" key="9">
    <source>
        <dbReference type="EMBL" id="AQU79042.1"/>
    </source>
</evidence>
<comment type="cofactor">
    <cofactor evidence="2 8">
        <name>pyridoxal 5'-phosphate</name>
        <dbReference type="ChEBI" id="CHEBI:597326"/>
    </cofactor>
</comment>
<accession>A0ABM6IR21</accession>
<comment type="catalytic activity">
    <reaction evidence="1 8">
        <text>(S)-4-amino-5-oxopentanoate = 5-aminolevulinate</text>
        <dbReference type="Rhea" id="RHEA:14265"/>
        <dbReference type="ChEBI" id="CHEBI:57501"/>
        <dbReference type="ChEBI" id="CHEBI:356416"/>
        <dbReference type="EC" id="5.4.3.8"/>
    </reaction>
</comment>
<keyword evidence="7 8" id="KW-0627">Porphyrin biosynthesis</keyword>
<evidence type="ECO:0000256" key="7">
    <source>
        <dbReference type="ARBA" id="ARBA00023244"/>
    </source>
</evidence>
<keyword evidence="5 8" id="KW-0663">Pyridoxal phosphate</keyword>
<dbReference type="NCBIfam" id="NF000818">
    <property type="entry name" value="PRK00062.1"/>
    <property type="match status" value="1"/>
</dbReference>
<dbReference type="Pfam" id="PF00202">
    <property type="entry name" value="Aminotran_3"/>
    <property type="match status" value="1"/>
</dbReference>
<comment type="subunit">
    <text evidence="8">Homodimer.</text>
</comment>
<keyword evidence="8" id="KW-0963">Cytoplasm</keyword>